<dbReference type="RefSeq" id="WP_045047007.1">
    <property type="nucleotide sequence ID" value="NZ_CP114058.1"/>
</dbReference>
<reference evidence="5" key="1">
    <citation type="submission" date="2022-12" db="EMBL/GenBank/DDBJ databases">
        <title>Complete genome sequence of an Australian strain of Rouxiella badensis DAR84756 and resolution of the R. badensis DSM100043 and R. chamberiensis DSM28324 genomes.</title>
        <authorList>
            <person name="Paul S."/>
            <person name="Anderson P.J."/>
            <person name="Maynard G."/>
            <person name="Dyall-Smith M."/>
            <person name="Kudinha T."/>
        </authorList>
    </citation>
    <scope>NUCLEOTIDE SEQUENCE</scope>
    <source>
        <strain evidence="5">DSM 28324</strain>
    </source>
</reference>
<name>A0ABY7HRA1_9GAMM</name>
<dbReference type="InterPro" id="IPR045313">
    <property type="entry name" value="CBR1-like"/>
</dbReference>
<evidence type="ECO:0000313" key="6">
    <source>
        <dbReference type="Proteomes" id="UP001164712"/>
    </source>
</evidence>
<accession>A0ABY7HRA1</accession>
<dbReference type="Gene3D" id="3.40.50.720">
    <property type="entry name" value="NAD(P)-binding Rossmann-like Domain"/>
    <property type="match status" value="1"/>
</dbReference>
<dbReference type="PRINTS" id="PR00080">
    <property type="entry name" value="SDRFAMILY"/>
</dbReference>
<evidence type="ECO:0000256" key="3">
    <source>
        <dbReference type="ARBA" id="ARBA00023002"/>
    </source>
</evidence>
<evidence type="ECO:0000256" key="1">
    <source>
        <dbReference type="ARBA" id="ARBA00006484"/>
    </source>
</evidence>
<gene>
    <name evidence="5" type="ORF">O1V66_04385</name>
</gene>
<evidence type="ECO:0000313" key="5">
    <source>
        <dbReference type="EMBL" id="WAT01942.1"/>
    </source>
</evidence>
<evidence type="ECO:0000256" key="4">
    <source>
        <dbReference type="RuleBase" id="RU000363"/>
    </source>
</evidence>
<dbReference type="CDD" id="cd05324">
    <property type="entry name" value="carb_red_PTCR-like_SDR_c"/>
    <property type="match status" value="1"/>
</dbReference>
<keyword evidence="3" id="KW-0560">Oxidoreductase</keyword>
<dbReference type="Pfam" id="PF00106">
    <property type="entry name" value="adh_short"/>
    <property type="match status" value="1"/>
</dbReference>
<dbReference type="PRINTS" id="PR00081">
    <property type="entry name" value="GDHRDH"/>
</dbReference>
<organism evidence="5 6">
    <name type="scientific">Rouxiella chamberiensis</name>
    <dbReference type="NCBI Taxonomy" id="1513468"/>
    <lineage>
        <taxon>Bacteria</taxon>
        <taxon>Pseudomonadati</taxon>
        <taxon>Pseudomonadota</taxon>
        <taxon>Gammaproteobacteria</taxon>
        <taxon>Enterobacterales</taxon>
        <taxon>Yersiniaceae</taxon>
        <taxon>Rouxiella</taxon>
    </lineage>
</organism>
<dbReference type="InterPro" id="IPR020904">
    <property type="entry name" value="Sc_DH/Rdtase_CS"/>
</dbReference>
<dbReference type="EMBL" id="CP114058">
    <property type="protein sequence ID" value="WAT01942.1"/>
    <property type="molecule type" value="Genomic_DNA"/>
</dbReference>
<dbReference type="InterPro" id="IPR002347">
    <property type="entry name" value="SDR_fam"/>
</dbReference>
<dbReference type="InterPro" id="IPR036291">
    <property type="entry name" value="NAD(P)-bd_dom_sf"/>
</dbReference>
<sequence>MERTKTALVTGANKGIGLAIVRGLAKTGMSVWLGARDRSRGEEAVASLRDEGLDVRLLEIDVADDASVARAAKALAGEIDALDVLVNNAGIILDSTSPPSQIKLSVMKTVFEVNVFGPVRVTQALLPLMKAAEGARVVMMGSGVGSLTLITDPTSLYSTVNLLDYTSSKVALNAIAVSFAKELATFGIKVNVVEPGHVRTDLNGNSGLLTPDQGAETAIKMALLSADGPTGGFFGSHGRQPW</sequence>
<dbReference type="PANTHER" id="PTHR43490:SF99">
    <property type="entry name" value="SHORT-CHAIN DEHYDROGENASE_REDUCTASE"/>
    <property type="match status" value="1"/>
</dbReference>
<evidence type="ECO:0000256" key="2">
    <source>
        <dbReference type="ARBA" id="ARBA00022857"/>
    </source>
</evidence>
<keyword evidence="6" id="KW-1185">Reference proteome</keyword>
<protein>
    <submittedName>
        <fullName evidence="5">SDR family oxidoreductase</fullName>
    </submittedName>
</protein>
<dbReference type="PROSITE" id="PS00061">
    <property type="entry name" value="ADH_SHORT"/>
    <property type="match status" value="1"/>
</dbReference>
<keyword evidence="2" id="KW-0521">NADP</keyword>
<dbReference type="PANTHER" id="PTHR43490">
    <property type="entry name" value="(+)-NEOMENTHOL DEHYDROGENASE"/>
    <property type="match status" value="1"/>
</dbReference>
<proteinExistence type="inferred from homology"/>
<dbReference type="Proteomes" id="UP001164712">
    <property type="component" value="Chromosome"/>
</dbReference>
<dbReference type="SUPFAM" id="SSF51735">
    <property type="entry name" value="NAD(P)-binding Rossmann-fold domains"/>
    <property type="match status" value="1"/>
</dbReference>
<comment type="similarity">
    <text evidence="1 4">Belongs to the short-chain dehydrogenases/reductases (SDR) family.</text>
</comment>